<dbReference type="EMBL" id="CP142149">
    <property type="protein sequence ID" value="WSE32757.1"/>
    <property type="molecule type" value="Genomic_DNA"/>
</dbReference>
<dbReference type="CDD" id="cd00531">
    <property type="entry name" value="NTF2_like"/>
    <property type="match status" value="1"/>
</dbReference>
<evidence type="ECO:0000259" key="1">
    <source>
        <dbReference type="Pfam" id="PF13577"/>
    </source>
</evidence>
<dbReference type="Gene3D" id="3.10.450.50">
    <property type="match status" value="1"/>
</dbReference>
<dbReference type="Proteomes" id="UP001330812">
    <property type="component" value="Chromosome"/>
</dbReference>
<accession>A0ABZ1IEB7</accession>
<name>A0ABZ1IEB7_9PSEU</name>
<dbReference type="InterPro" id="IPR032710">
    <property type="entry name" value="NTF2-like_dom_sf"/>
</dbReference>
<keyword evidence="3" id="KW-1185">Reference proteome</keyword>
<protein>
    <submittedName>
        <fullName evidence="2">Nuclear transport factor 2 family protein</fullName>
    </submittedName>
</protein>
<evidence type="ECO:0000313" key="2">
    <source>
        <dbReference type="EMBL" id="WSE32757.1"/>
    </source>
</evidence>
<reference evidence="2 3" key="1">
    <citation type="journal article" date="2015" name="Int. J. Syst. Evol. Microbiol.">
        <title>Amycolatopsis rhabdoformis sp. nov., an actinomycete isolated from a tropical forest soil.</title>
        <authorList>
            <person name="Souza W.R."/>
            <person name="Silva R.E."/>
            <person name="Goodfellow M."/>
            <person name="Busarakam K."/>
            <person name="Figueiro F.S."/>
            <person name="Ferreira D."/>
            <person name="Rodrigues-Filho E."/>
            <person name="Moraes L.A.B."/>
            <person name="Zucchi T.D."/>
        </authorList>
    </citation>
    <scope>NUCLEOTIDE SEQUENCE [LARGE SCALE GENOMIC DNA]</scope>
    <source>
        <strain evidence="2 3">NCIMB 14900</strain>
    </source>
</reference>
<dbReference type="SUPFAM" id="SSF54427">
    <property type="entry name" value="NTF2-like"/>
    <property type="match status" value="1"/>
</dbReference>
<evidence type="ECO:0000313" key="3">
    <source>
        <dbReference type="Proteomes" id="UP001330812"/>
    </source>
</evidence>
<dbReference type="RefSeq" id="WP_326835564.1">
    <property type="nucleotide sequence ID" value="NZ_CP142149.1"/>
</dbReference>
<proteinExistence type="predicted"/>
<organism evidence="2 3">
    <name type="scientific">Amycolatopsis rhabdoformis</name>
    <dbReference type="NCBI Taxonomy" id="1448059"/>
    <lineage>
        <taxon>Bacteria</taxon>
        <taxon>Bacillati</taxon>
        <taxon>Actinomycetota</taxon>
        <taxon>Actinomycetes</taxon>
        <taxon>Pseudonocardiales</taxon>
        <taxon>Pseudonocardiaceae</taxon>
        <taxon>Amycolatopsis</taxon>
    </lineage>
</organism>
<dbReference type="InterPro" id="IPR037401">
    <property type="entry name" value="SnoaL-like"/>
</dbReference>
<dbReference type="Pfam" id="PF13577">
    <property type="entry name" value="SnoaL_4"/>
    <property type="match status" value="1"/>
</dbReference>
<gene>
    <name evidence="2" type="ORF">VSH64_11650</name>
</gene>
<feature type="domain" description="SnoaL-like" evidence="1">
    <location>
        <begin position="2"/>
        <end position="125"/>
    </location>
</feature>
<sequence length="142" mass="15490">MTAHHAIENLIFTYAARVDEGDFAAVGELFAHGTFAGGAPATGRAAVERYFRDTLVVYPDGTPRTRHLTTNVRVEVDEAAGTATAHSYWTALQAVPGLPLQPIASGYYDDRFERADGSWRFVERRPHVALAGDLSHHLKIAA</sequence>